<comment type="similarity">
    <text evidence="2">Belongs to the RmuC family.</text>
</comment>
<keyword evidence="6" id="KW-0812">Transmembrane</keyword>
<dbReference type="GO" id="GO:0006310">
    <property type="term" value="P:DNA recombination"/>
    <property type="evidence" value="ECO:0007669"/>
    <property type="project" value="UniProtKB-KW"/>
</dbReference>
<evidence type="ECO:0000313" key="7">
    <source>
        <dbReference type="EMBL" id="SDT25577.1"/>
    </source>
</evidence>
<evidence type="ECO:0000313" key="8">
    <source>
        <dbReference type="Proteomes" id="UP000198983"/>
    </source>
</evidence>
<reference evidence="7 8" key="1">
    <citation type="submission" date="2016-10" db="EMBL/GenBank/DDBJ databases">
        <authorList>
            <person name="de Groot N.N."/>
        </authorList>
    </citation>
    <scope>NUCLEOTIDE SEQUENCE [LARGE SCALE GENOMIC DNA]</scope>
    <source>
        <strain evidence="7 8">DSM 22024</strain>
    </source>
</reference>
<dbReference type="AlphaFoldDB" id="A0A1H1YW53"/>
<accession>A0A1H1YW53</accession>
<keyword evidence="6" id="KW-0472">Membrane</keyword>
<sequence>MVSVTVVAMNGTIFLAFAVGLAVGLAIGALLVRVRIAESLARATAERDAAESRLAELTADRRSLAEQFKALSADALAQSSRQLLDLTDARVRAAETVVAPVKESLDRFDGRLRQLEESRVALQSALREQVDAVRLTGEALRKETGALATALRKPQVRGRWGELHLARVTELAGLVDHVDVSFQHSATNTDGDTDAIHRPDLVVHLAGGKHVVVDAKVPLEAFLDAAEAADDRTRSERLARHARHVRHHVDALAGKGYWRRLPATPEFVVLFMPGEAFLSHALEADHTLLEYAAERRVILATPSTLIALLRTVAYAWTEQALTHNAREVFELGRELYQRLGRLGRHLDRLGRSLTGAVGSYNEAVGSLETRVLVSARRLHELKVTDEDLQAPAPVEQAVRPLAAAELVGAAAEARAVRRVGEG</sequence>
<dbReference type="InterPro" id="IPR003798">
    <property type="entry name" value="DNA_recombination_RmuC"/>
</dbReference>
<organism evidence="7 8">
    <name type="scientific">Actinopolymorpha singaporensis</name>
    <dbReference type="NCBI Taxonomy" id="117157"/>
    <lineage>
        <taxon>Bacteria</taxon>
        <taxon>Bacillati</taxon>
        <taxon>Actinomycetota</taxon>
        <taxon>Actinomycetes</taxon>
        <taxon>Propionibacteriales</taxon>
        <taxon>Actinopolymorphaceae</taxon>
        <taxon>Actinopolymorpha</taxon>
    </lineage>
</organism>
<proteinExistence type="inferred from homology"/>
<evidence type="ECO:0000256" key="6">
    <source>
        <dbReference type="SAM" id="Phobius"/>
    </source>
</evidence>
<dbReference type="Pfam" id="PF02646">
    <property type="entry name" value="RmuC"/>
    <property type="match status" value="1"/>
</dbReference>
<feature type="transmembrane region" description="Helical" evidence="6">
    <location>
        <begin position="12"/>
        <end position="32"/>
    </location>
</feature>
<evidence type="ECO:0000256" key="4">
    <source>
        <dbReference type="ARBA" id="ARBA00023172"/>
    </source>
</evidence>
<dbReference type="PANTHER" id="PTHR30563:SF0">
    <property type="entry name" value="DNA RECOMBINATION PROTEIN RMUC"/>
    <property type="match status" value="1"/>
</dbReference>
<feature type="coiled-coil region" evidence="5">
    <location>
        <begin position="40"/>
        <end position="74"/>
    </location>
</feature>
<keyword evidence="3 5" id="KW-0175">Coiled coil</keyword>
<dbReference type="OrthoDB" id="370725at2"/>
<comment type="function">
    <text evidence="1">Involved in DNA recombination.</text>
</comment>
<dbReference type="PANTHER" id="PTHR30563">
    <property type="entry name" value="DNA RECOMBINATION PROTEIN RMUC"/>
    <property type="match status" value="1"/>
</dbReference>
<keyword evidence="4" id="KW-0233">DNA recombination</keyword>
<evidence type="ECO:0000256" key="2">
    <source>
        <dbReference type="ARBA" id="ARBA00009840"/>
    </source>
</evidence>
<evidence type="ECO:0000256" key="5">
    <source>
        <dbReference type="SAM" id="Coils"/>
    </source>
</evidence>
<dbReference type="Proteomes" id="UP000198983">
    <property type="component" value="Chromosome I"/>
</dbReference>
<keyword evidence="8" id="KW-1185">Reference proteome</keyword>
<name>A0A1H1YW53_9ACTN</name>
<keyword evidence="6" id="KW-1133">Transmembrane helix</keyword>
<evidence type="ECO:0000256" key="1">
    <source>
        <dbReference type="ARBA" id="ARBA00003416"/>
    </source>
</evidence>
<evidence type="ECO:0000256" key="3">
    <source>
        <dbReference type="ARBA" id="ARBA00023054"/>
    </source>
</evidence>
<dbReference type="STRING" id="117157.SAMN04489717_5728"/>
<protein>
    <submittedName>
        <fullName evidence="7">DNA recombination protein RmuC</fullName>
    </submittedName>
</protein>
<dbReference type="EMBL" id="LT629732">
    <property type="protein sequence ID" value="SDT25577.1"/>
    <property type="molecule type" value="Genomic_DNA"/>
</dbReference>
<feature type="coiled-coil region" evidence="5">
    <location>
        <begin position="105"/>
        <end position="132"/>
    </location>
</feature>
<gene>
    <name evidence="7" type="ORF">SAMN04489717_5728</name>
</gene>